<comment type="subcellular location">
    <subcellularLocation>
        <location evidence="1 10">Cell membrane</location>
        <topology evidence="1 10">Multi-pass membrane protein</topology>
    </subcellularLocation>
</comment>
<keyword evidence="2 10" id="KW-1003">Cell membrane</keyword>
<comment type="function">
    <text evidence="9 10">Fluoride-specific ion channel. Important for reducing fluoride concentration in the cell, thus reducing its toxicity.</text>
</comment>
<evidence type="ECO:0000256" key="7">
    <source>
        <dbReference type="ARBA" id="ARBA00035120"/>
    </source>
</evidence>
<evidence type="ECO:0000256" key="11">
    <source>
        <dbReference type="SAM" id="MobiDB-lite"/>
    </source>
</evidence>
<dbReference type="HAMAP" id="MF_00454">
    <property type="entry name" value="FluC"/>
    <property type="match status" value="1"/>
</dbReference>
<evidence type="ECO:0000256" key="5">
    <source>
        <dbReference type="ARBA" id="ARBA00023136"/>
    </source>
</evidence>
<feature type="transmembrane region" description="Helical" evidence="10">
    <location>
        <begin position="114"/>
        <end position="138"/>
    </location>
</feature>
<dbReference type="AlphaFoldDB" id="A0A399JBW5"/>
<sequence length="175" mass="17802">MGRQRPRDQLAPARAGARRARHARRREVPHPAARRAGLITTAGTTKTAASAARYGAVAAGGFLGALARYLSTAGLSASGAELATAAINVAGALALGLLTGLWSRGRGPGSRRDWVRAGLGPGVLGGFTTFSAIAVAFADPFRPWVALAQALLGVCAALLGLWLGGRVPSRERGAA</sequence>
<dbReference type="GO" id="GO:0005886">
    <property type="term" value="C:plasma membrane"/>
    <property type="evidence" value="ECO:0007669"/>
    <property type="project" value="UniProtKB-SubCell"/>
</dbReference>
<feature type="region of interest" description="Disordered" evidence="11">
    <location>
        <begin position="1"/>
        <end position="30"/>
    </location>
</feature>
<reference evidence="12 13" key="1">
    <citation type="submission" date="2018-07" db="EMBL/GenBank/DDBJ databases">
        <title>Arthrobacter sp. nov., isolated from raw cow's milk with high bacterial count.</title>
        <authorList>
            <person name="Hahne J."/>
            <person name="Isele D."/>
            <person name="Lipski A."/>
        </authorList>
    </citation>
    <scope>NUCLEOTIDE SEQUENCE [LARGE SCALE GENOMIC DNA]</scope>
    <source>
        <strain evidence="12 13">JZ R-35</strain>
    </source>
</reference>
<comment type="activity regulation">
    <text evidence="10">Na(+) is not transported, but it plays an essential structural role and its presence is essential for fluoride channel function.</text>
</comment>
<evidence type="ECO:0000256" key="4">
    <source>
        <dbReference type="ARBA" id="ARBA00022989"/>
    </source>
</evidence>
<evidence type="ECO:0000313" key="13">
    <source>
        <dbReference type="Proteomes" id="UP000265419"/>
    </source>
</evidence>
<dbReference type="GO" id="GO:0062054">
    <property type="term" value="F:fluoride channel activity"/>
    <property type="evidence" value="ECO:0007669"/>
    <property type="project" value="UniProtKB-UniRule"/>
</dbReference>
<evidence type="ECO:0000256" key="2">
    <source>
        <dbReference type="ARBA" id="ARBA00022475"/>
    </source>
</evidence>
<feature type="binding site" evidence="10">
    <location>
        <position position="125"/>
    </location>
    <ligand>
        <name>Na(+)</name>
        <dbReference type="ChEBI" id="CHEBI:29101"/>
        <note>structural</note>
    </ligand>
</feature>
<feature type="transmembrane region" description="Helical" evidence="10">
    <location>
        <begin position="144"/>
        <end position="163"/>
    </location>
</feature>
<protein>
    <recommendedName>
        <fullName evidence="10">Fluoride-specific ion channel FluC</fullName>
    </recommendedName>
</protein>
<dbReference type="InterPro" id="IPR003691">
    <property type="entry name" value="FluC"/>
</dbReference>
<keyword evidence="6 10" id="KW-0407">Ion channel</keyword>
<keyword evidence="5 10" id="KW-0472">Membrane</keyword>
<evidence type="ECO:0000256" key="10">
    <source>
        <dbReference type="HAMAP-Rule" id="MF_00454"/>
    </source>
</evidence>
<keyword evidence="13" id="KW-1185">Reference proteome</keyword>
<feature type="transmembrane region" description="Helical" evidence="10">
    <location>
        <begin position="51"/>
        <end position="70"/>
    </location>
</feature>
<dbReference type="GO" id="GO:0046872">
    <property type="term" value="F:metal ion binding"/>
    <property type="evidence" value="ECO:0007669"/>
    <property type="project" value="UniProtKB-KW"/>
</dbReference>
<keyword evidence="3 10" id="KW-0812">Transmembrane</keyword>
<gene>
    <name evidence="10" type="primary">fluC</name>
    <name evidence="10" type="synonym">crcB</name>
    <name evidence="12" type="ORF">DWB68_04410</name>
</gene>
<evidence type="ECO:0000256" key="9">
    <source>
        <dbReference type="ARBA" id="ARBA00049940"/>
    </source>
</evidence>
<organism evidence="12 13">
    <name type="scientific">Galactobacter valiniphilus</name>
    <dbReference type="NCBI Taxonomy" id="2676122"/>
    <lineage>
        <taxon>Bacteria</taxon>
        <taxon>Bacillati</taxon>
        <taxon>Actinomycetota</taxon>
        <taxon>Actinomycetes</taxon>
        <taxon>Micrococcales</taxon>
        <taxon>Micrococcaceae</taxon>
        <taxon>Galactobacter</taxon>
    </lineage>
</organism>
<dbReference type="EMBL" id="QQXK01000006">
    <property type="protein sequence ID" value="RII43028.1"/>
    <property type="molecule type" value="Genomic_DNA"/>
</dbReference>
<comment type="similarity">
    <text evidence="7 10">Belongs to the fluoride channel Fluc/FEX (TC 1.A.43) family.</text>
</comment>
<keyword evidence="10" id="KW-0915">Sodium</keyword>
<evidence type="ECO:0000256" key="1">
    <source>
        <dbReference type="ARBA" id="ARBA00004651"/>
    </source>
</evidence>
<keyword evidence="10" id="KW-0479">Metal-binding</keyword>
<keyword evidence="10" id="KW-0813">Transport</keyword>
<feature type="compositionally biased region" description="Basic residues" evidence="11">
    <location>
        <begin position="16"/>
        <end position="27"/>
    </location>
</feature>
<evidence type="ECO:0000256" key="8">
    <source>
        <dbReference type="ARBA" id="ARBA00035585"/>
    </source>
</evidence>
<proteinExistence type="inferred from homology"/>
<dbReference type="Proteomes" id="UP000265419">
    <property type="component" value="Unassembled WGS sequence"/>
</dbReference>
<keyword evidence="4 10" id="KW-1133">Transmembrane helix</keyword>
<accession>A0A399JBW5</accession>
<comment type="catalytic activity">
    <reaction evidence="8">
        <text>fluoride(in) = fluoride(out)</text>
        <dbReference type="Rhea" id="RHEA:76159"/>
        <dbReference type="ChEBI" id="CHEBI:17051"/>
    </reaction>
    <physiologicalReaction direction="left-to-right" evidence="8">
        <dbReference type="Rhea" id="RHEA:76160"/>
    </physiologicalReaction>
</comment>
<evidence type="ECO:0000256" key="6">
    <source>
        <dbReference type="ARBA" id="ARBA00023303"/>
    </source>
</evidence>
<keyword evidence="10" id="KW-0406">Ion transport</keyword>
<evidence type="ECO:0000256" key="3">
    <source>
        <dbReference type="ARBA" id="ARBA00022692"/>
    </source>
</evidence>
<feature type="binding site" evidence="10">
    <location>
        <position position="128"/>
    </location>
    <ligand>
        <name>Na(+)</name>
        <dbReference type="ChEBI" id="CHEBI:29101"/>
        <note>structural</note>
    </ligand>
</feature>
<comment type="caution">
    <text evidence="12">The sequence shown here is derived from an EMBL/GenBank/DDBJ whole genome shotgun (WGS) entry which is preliminary data.</text>
</comment>
<feature type="transmembrane region" description="Helical" evidence="10">
    <location>
        <begin position="82"/>
        <end position="102"/>
    </location>
</feature>
<name>A0A399JBW5_9MICC</name>
<evidence type="ECO:0000313" key="12">
    <source>
        <dbReference type="EMBL" id="RII43028.1"/>
    </source>
</evidence>
<dbReference type="Pfam" id="PF02537">
    <property type="entry name" value="CRCB"/>
    <property type="match status" value="1"/>
</dbReference>
<dbReference type="GO" id="GO:0140114">
    <property type="term" value="P:cellular detoxification of fluoride"/>
    <property type="evidence" value="ECO:0007669"/>
    <property type="project" value="UniProtKB-UniRule"/>
</dbReference>